<dbReference type="Gene3D" id="3.40.50.300">
    <property type="entry name" value="P-loop containing nucleotide triphosphate hydrolases"/>
    <property type="match status" value="2"/>
</dbReference>
<dbReference type="InterPro" id="IPR027785">
    <property type="entry name" value="UvrD-like_helicase_C"/>
</dbReference>
<dbReference type="EMBL" id="JBHSCW010000003">
    <property type="protein sequence ID" value="MFC4350902.1"/>
    <property type="molecule type" value="Genomic_DNA"/>
</dbReference>
<comment type="caution">
    <text evidence="5">The sequence shown here is derived from an EMBL/GenBank/DDBJ whole genome shotgun (WGS) entry which is preliminary data.</text>
</comment>
<evidence type="ECO:0000256" key="1">
    <source>
        <dbReference type="ARBA" id="ARBA00022741"/>
    </source>
</evidence>
<name>A0ABV8UHZ9_9PROT</name>
<dbReference type="CDD" id="cd18809">
    <property type="entry name" value="SF1_C_RecD"/>
    <property type="match status" value="1"/>
</dbReference>
<keyword evidence="2" id="KW-0067">ATP-binding</keyword>
<evidence type="ECO:0000313" key="5">
    <source>
        <dbReference type="EMBL" id="MFC4350902.1"/>
    </source>
</evidence>
<dbReference type="PANTHER" id="PTHR43788">
    <property type="entry name" value="DNA2/NAM7 HELICASE FAMILY MEMBER"/>
    <property type="match status" value="1"/>
</dbReference>
<dbReference type="Proteomes" id="UP001595799">
    <property type="component" value="Unassembled WGS sequence"/>
</dbReference>
<accession>A0ABV8UHZ9</accession>
<evidence type="ECO:0000256" key="2">
    <source>
        <dbReference type="ARBA" id="ARBA00022840"/>
    </source>
</evidence>
<evidence type="ECO:0000313" key="6">
    <source>
        <dbReference type="Proteomes" id="UP001595799"/>
    </source>
</evidence>
<evidence type="ECO:0000259" key="3">
    <source>
        <dbReference type="Pfam" id="PF13538"/>
    </source>
</evidence>
<dbReference type="Pfam" id="PF13604">
    <property type="entry name" value="AAA_30"/>
    <property type="match status" value="1"/>
</dbReference>
<dbReference type="InterPro" id="IPR029493">
    <property type="entry name" value="RecD2-like_HHH"/>
</dbReference>
<keyword evidence="1" id="KW-0547">Nucleotide-binding</keyword>
<dbReference type="SUPFAM" id="SSF52540">
    <property type="entry name" value="P-loop containing nucleoside triphosphate hydrolases"/>
    <property type="match status" value="2"/>
</dbReference>
<evidence type="ECO:0000259" key="4">
    <source>
        <dbReference type="Pfam" id="PF14490"/>
    </source>
</evidence>
<dbReference type="CDD" id="cd17933">
    <property type="entry name" value="DEXSc_RecD-like"/>
    <property type="match status" value="1"/>
</dbReference>
<dbReference type="Gene3D" id="1.10.10.2220">
    <property type="match status" value="1"/>
</dbReference>
<organism evidence="5 6">
    <name type="scientific">Fodinicurvata halophila</name>
    <dbReference type="NCBI Taxonomy" id="1419723"/>
    <lineage>
        <taxon>Bacteria</taxon>
        <taxon>Pseudomonadati</taxon>
        <taxon>Pseudomonadota</taxon>
        <taxon>Alphaproteobacteria</taxon>
        <taxon>Rhodospirillales</taxon>
        <taxon>Rhodovibrionaceae</taxon>
        <taxon>Fodinicurvata</taxon>
    </lineage>
</organism>
<dbReference type="PANTHER" id="PTHR43788:SF6">
    <property type="entry name" value="DNA HELICASE B"/>
    <property type="match status" value="1"/>
</dbReference>
<protein>
    <submittedName>
        <fullName evidence="5">AAA family ATPase</fullName>
    </submittedName>
</protein>
<keyword evidence="6" id="KW-1185">Reference proteome</keyword>
<reference evidence="6" key="1">
    <citation type="journal article" date="2019" name="Int. J. Syst. Evol. Microbiol.">
        <title>The Global Catalogue of Microorganisms (GCM) 10K type strain sequencing project: providing services to taxonomists for standard genome sequencing and annotation.</title>
        <authorList>
            <consortium name="The Broad Institute Genomics Platform"/>
            <consortium name="The Broad Institute Genome Sequencing Center for Infectious Disease"/>
            <person name="Wu L."/>
            <person name="Ma J."/>
        </authorList>
    </citation>
    <scope>NUCLEOTIDE SEQUENCE [LARGE SCALE GENOMIC DNA]</scope>
    <source>
        <strain evidence="6">CECT 8472</strain>
    </source>
</reference>
<dbReference type="Pfam" id="PF13538">
    <property type="entry name" value="UvrD_C_2"/>
    <property type="match status" value="1"/>
</dbReference>
<sequence>MSSSQMGSVSPHTKAAELNEFRRHHRLDGHRCPHLYRKESLVPQFATNKPSLSWSNIPGGAKRGAEPPSLWPDKPRLLERVLARDTEFQGIGKAKASRLASAFGDGLHAALADKDPRVADVIGAELAAGLFVVYSSKLREMDIIAWLSELDVDTRVALKIVRVWGAEGANKLRRNPYLLIGFIGWRHVESIGRKLGIADDDPRRLVAAVEHALYRRLDDKHTLTGKVELCRSIRKLLPGDASPTAAIDLAVQSYGAVPFGDGYQPSGAAAMEAFVAKQFLQLANQEAQLDLVAQDIGSEELEKAIDAFDTTRPYPLTERQREAVHMAVRSRIGFLGGYAGSGKTTVLRAVCEVAERFGRVIHLMALSGRAAKRISEATERRATTIASFLKRVTERKDINLGPEVILVIDEASMIDLPTLYRIMRHVGLARLLLVGDPAQLPPIGFGLTFHALIDHPNMPHVILDRVLRHTAESRISLVAEAIRNGRTPTVEHFQGLKDGVSFIPCSAQQAFNSIIKLGRRLSKDGMERGKCQIIAPLKAGPGGINALNESFHNLLTAGRAAFPGRPDIAEGDPIIWTQNDWQRDLQNGSMGRVIRINDYEIRVTLDEREIELGTSDGGYLDLAYSISVHKAQGSQWDCVIVPIYPSRILDRTLLYTAVTRAARQVIFLGDWQVFERAIKAAPSVDKRETSLPHRLRHKIRI</sequence>
<dbReference type="Pfam" id="PF14490">
    <property type="entry name" value="HHH_RecD2"/>
    <property type="match status" value="1"/>
</dbReference>
<dbReference type="InterPro" id="IPR027417">
    <property type="entry name" value="P-loop_NTPase"/>
</dbReference>
<dbReference type="InterPro" id="IPR050534">
    <property type="entry name" value="Coronavir_polyprotein_1ab"/>
</dbReference>
<proteinExistence type="predicted"/>
<dbReference type="RefSeq" id="WP_382421247.1">
    <property type="nucleotide sequence ID" value="NZ_JBHSCW010000003.1"/>
</dbReference>
<dbReference type="Gene3D" id="2.30.30.940">
    <property type="match status" value="1"/>
</dbReference>
<feature type="domain" description="UvrD-like helicase C-terminal" evidence="3">
    <location>
        <begin position="622"/>
        <end position="667"/>
    </location>
</feature>
<gene>
    <name evidence="5" type="ORF">ACFOW6_05035</name>
</gene>
<feature type="domain" description="ATP-dependent RecD2 DNA helicase-like helix-hairpin-helix" evidence="4">
    <location>
        <begin position="141"/>
        <end position="217"/>
    </location>
</feature>